<reference evidence="2 3" key="1">
    <citation type="submission" date="2017-09" db="EMBL/GenBank/DDBJ databases">
        <authorList>
            <consortium name="International Durum Wheat Genome Sequencing Consortium (IDWGSC)"/>
            <person name="Milanesi L."/>
        </authorList>
    </citation>
    <scope>NUCLEOTIDE SEQUENCE [LARGE SCALE GENOMIC DNA]</scope>
    <source>
        <strain evidence="3">cv. Svevo</strain>
    </source>
</reference>
<evidence type="ECO:0000313" key="3">
    <source>
        <dbReference type="Proteomes" id="UP000324705"/>
    </source>
</evidence>
<organism evidence="2 3">
    <name type="scientific">Triticum turgidum subsp. durum</name>
    <name type="common">Durum wheat</name>
    <name type="synonym">Triticum durum</name>
    <dbReference type="NCBI Taxonomy" id="4567"/>
    <lineage>
        <taxon>Eukaryota</taxon>
        <taxon>Viridiplantae</taxon>
        <taxon>Streptophyta</taxon>
        <taxon>Embryophyta</taxon>
        <taxon>Tracheophyta</taxon>
        <taxon>Spermatophyta</taxon>
        <taxon>Magnoliopsida</taxon>
        <taxon>Liliopsida</taxon>
        <taxon>Poales</taxon>
        <taxon>Poaceae</taxon>
        <taxon>BOP clade</taxon>
        <taxon>Pooideae</taxon>
        <taxon>Triticodae</taxon>
        <taxon>Triticeae</taxon>
        <taxon>Triticinae</taxon>
        <taxon>Triticum</taxon>
    </lineage>
</organism>
<sequence length="494" mass="52000">MASSCIPTGIRLPDLDMVKAAAVGASSAPGAGAAPLRPAHSSASSALSDASNSSSASSLSLKRARTPRKRPNQTYNEAAALLASMYPSVFPAGDRAPPSPRLLGLASALADDPSRADLLPPFPVLGNAACLLRDAAAPPTTPRSPVLARACPSPAAVSSAFTEFRDSAPSPGTPDGAAGADGPGELDYEDDDDSFDADSFLLGGLDEGAAAEGIDGIMGKLSMESGSDASSINRVLSSSGIDPYIRNLMVLGLGFRRSRSNIKQALKRHDDDSEWWMCPAIPLKDIMPAPPPSMEPPPPVEKKKKKTKKKALKDIAAGPCITCVKEEIPDPAYGDDGIFGPKAPKTGLGLSLNTEEVLKAWYDRGSVFADGNIPDASSTDGLAKLSDIELFLENGAAGAIREGSIQKLKHKQKQCTPLLSNKTRYQARKVHAESRPRVKAVCQPGGSSAESRGERDLGEDVLAPMNILSWDFISFPLEVKQMRASFLFCTYVIM</sequence>
<feature type="compositionally biased region" description="Basic residues" evidence="1">
    <location>
        <begin position="62"/>
        <end position="71"/>
    </location>
</feature>
<evidence type="ECO:0000313" key="2">
    <source>
        <dbReference type="EMBL" id="VAI91169.1"/>
    </source>
</evidence>
<dbReference type="GO" id="GO:0005634">
    <property type="term" value="C:nucleus"/>
    <property type="evidence" value="ECO:0007669"/>
    <property type="project" value="TreeGrafter"/>
</dbReference>
<dbReference type="GO" id="GO:0006355">
    <property type="term" value="P:regulation of DNA-templated transcription"/>
    <property type="evidence" value="ECO:0007669"/>
    <property type="project" value="TreeGrafter"/>
</dbReference>
<feature type="compositionally biased region" description="Acidic residues" evidence="1">
    <location>
        <begin position="184"/>
        <end position="193"/>
    </location>
</feature>
<dbReference type="Gramene" id="TRITD7Bv1G176630.1">
    <property type="protein sequence ID" value="TRITD7Bv1G176630.1"/>
    <property type="gene ID" value="TRITD7Bv1G176630"/>
</dbReference>
<dbReference type="InterPro" id="IPR052453">
    <property type="entry name" value="CONSTANS-like_ZF"/>
</dbReference>
<dbReference type="EMBL" id="LT934124">
    <property type="protein sequence ID" value="VAI91169.1"/>
    <property type="molecule type" value="Genomic_DNA"/>
</dbReference>
<keyword evidence="3" id="KW-1185">Reference proteome</keyword>
<protein>
    <recommendedName>
        <fullName evidence="4">Protein CHLOROPLAST IMPORT APPARATUS 2</fullName>
    </recommendedName>
</protein>
<accession>A0A9R1A8L9</accession>
<dbReference type="Proteomes" id="UP000324705">
    <property type="component" value="Chromosome 7B"/>
</dbReference>
<gene>
    <name evidence="2" type="ORF">TRITD_7Bv1G176630</name>
</gene>
<evidence type="ECO:0008006" key="4">
    <source>
        <dbReference type="Google" id="ProtNLM"/>
    </source>
</evidence>
<feature type="compositionally biased region" description="Low complexity" evidence="1">
    <location>
        <begin position="29"/>
        <end position="61"/>
    </location>
</feature>
<dbReference type="PANTHER" id="PTHR31874">
    <property type="entry name" value="CCT MOTIF FAMILY PROTEIN, EXPRESSED"/>
    <property type="match status" value="1"/>
</dbReference>
<proteinExistence type="predicted"/>
<evidence type="ECO:0000256" key="1">
    <source>
        <dbReference type="SAM" id="MobiDB-lite"/>
    </source>
</evidence>
<feature type="region of interest" description="Disordered" evidence="1">
    <location>
        <begin position="161"/>
        <end position="193"/>
    </location>
</feature>
<feature type="compositionally biased region" description="Low complexity" evidence="1">
    <location>
        <begin position="167"/>
        <end position="183"/>
    </location>
</feature>
<dbReference type="OMA" id="IMTMNRG"/>
<dbReference type="PANTHER" id="PTHR31874:SF7">
    <property type="entry name" value="OS06G0699600 PROTEIN"/>
    <property type="match status" value="1"/>
</dbReference>
<name>A0A9R1A8L9_TRITD</name>
<feature type="region of interest" description="Disordered" evidence="1">
    <location>
        <begin position="29"/>
        <end position="73"/>
    </location>
</feature>
<dbReference type="AlphaFoldDB" id="A0A9R1A8L9"/>